<dbReference type="EMBL" id="AVOT02018260">
    <property type="protein sequence ID" value="MBW0505017.1"/>
    <property type="molecule type" value="Genomic_DNA"/>
</dbReference>
<accession>A0A9Q3HI22</accession>
<proteinExistence type="predicted"/>
<comment type="caution">
    <text evidence="1">The sequence shown here is derived from an EMBL/GenBank/DDBJ whole genome shotgun (WGS) entry which is preliminary data.</text>
</comment>
<evidence type="ECO:0000313" key="2">
    <source>
        <dbReference type="Proteomes" id="UP000765509"/>
    </source>
</evidence>
<reference evidence="1" key="1">
    <citation type="submission" date="2021-03" db="EMBL/GenBank/DDBJ databases">
        <title>Draft genome sequence of rust myrtle Austropuccinia psidii MF-1, a brazilian biotype.</title>
        <authorList>
            <person name="Quecine M.C."/>
            <person name="Pachon D.M.R."/>
            <person name="Bonatelli M.L."/>
            <person name="Correr F.H."/>
            <person name="Franceschini L.M."/>
            <person name="Leite T.F."/>
            <person name="Margarido G.R.A."/>
            <person name="Almeida C.A."/>
            <person name="Ferrarezi J.A."/>
            <person name="Labate C.A."/>
        </authorList>
    </citation>
    <scope>NUCLEOTIDE SEQUENCE</scope>
    <source>
        <strain evidence="1">MF-1</strain>
    </source>
</reference>
<organism evidence="1 2">
    <name type="scientific">Austropuccinia psidii MF-1</name>
    <dbReference type="NCBI Taxonomy" id="1389203"/>
    <lineage>
        <taxon>Eukaryota</taxon>
        <taxon>Fungi</taxon>
        <taxon>Dikarya</taxon>
        <taxon>Basidiomycota</taxon>
        <taxon>Pucciniomycotina</taxon>
        <taxon>Pucciniomycetes</taxon>
        <taxon>Pucciniales</taxon>
        <taxon>Sphaerophragmiaceae</taxon>
        <taxon>Austropuccinia</taxon>
    </lineage>
</organism>
<dbReference type="Proteomes" id="UP000765509">
    <property type="component" value="Unassembled WGS sequence"/>
</dbReference>
<keyword evidence="2" id="KW-1185">Reference proteome</keyword>
<dbReference type="AlphaFoldDB" id="A0A9Q3HI22"/>
<protein>
    <submittedName>
        <fullName evidence="1">Uncharacterized protein</fullName>
    </submittedName>
</protein>
<sequence>MGPGHKGKFGDWTIVWSHGCPEAPENLCPRGLQLPHAPWTVEIKDNTKSPNYPKMGLDPKISKIATDVEWTQTTHISQNGPKGHFGGYIFKNHRDKTPLLNYQMANQG</sequence>
<name>A0A9Q3HI22_9BASI</name>
<gene>
    <name evidence="1" type="ORF">O181_044732</name>
</gene>
<evidence type="ECO:0000313" key="1">
    <source>
        <dbReference type="EMBL" id="MBW0505017.1"/>
    </source>
</evidence>